<evidence type="ECO:0000313" key="3">
    <source>
        <dbReference type="EMBL" id="GIF78104.1"/>
    </source>
</evidence>
<keyword evidence="2" id="KW-1133">Transmembrane helix</keyword>
<accession>A0ABQ4D3J2</accession>
<comment type="caution">
    <text evidence="3">The sequence shown here is derived from an EMBL/GenBank/DDBJ whole genome shotgun (WGS) entry which is preliminary data.</text>
</comment>
<keyword evidence="2" id="KW-0472">Membrane</keyword>
<evidence type="ECO:0008006" key="5">
    <source>
        <dbReference type="Google" id="ProtNLM"/>
    </source>
</evidence>
<dbReference type="InterPro" id="IPR026467">
    <property type="entry name" value="Ser/Gly_Cys_C_dom"/>
</dbReference>
<sequence length="261" mass="27391">MLAFASLAVTLAAVRLLIRWLAPAPGRRSVAPPDYPLIAHLTGGPRRVGLAALAAARVAGAVDALPGGTLFRYPPRHPLSDVESTVAGAFGNGRRWPHALDLDEPRAVFRAIAERAAEQGLTGALRPLPTHTLAFVGSTAAAVPLGAISWWALGALVPVYLLLVRPTRRSLQGERLVRATRTARPDLHPWQPAHWRRGTQEHAGLAVALHGVAALRQIDKLFAKRLFGAPDAPPNRFAGAPADASGCTSGCGDDGCGDGGE</sequence>
<gene>
    <name evidence="3" type="ORF">Asi02nite_76220</name>
</gene>
<name>A0ABQ4D3J2_9ACTN</name>
<feature type="transmembrane region" description="Helical" evidence="2">
    <location>
        <begin position="141"/>
        <end position="163"/>
    </location>
</feature>
<evidence type="ECO:0000256" key="2">
    <source>
        <dbReference type="SAM" id="Phobius"/>
    </source>
</evidence>
<dbReference type="Proteomes" id="UP000604117">
    <property type="component" value="Unassembled WGS sequence"/>
</dbReference>
<keyword evidence="2" id="KW-0812">Transmembrane</keyword>
<dbReference type="RefSeq" id="WP_203718942.1">
    <property type="nucleotide sequence ID" value="NZ_BONE01000118.1"/>
</dbReference>
<feature type="compositionally biased region" description="Gly residues" evidence="1">
    <location>
        <begin position="252"/>
        <end position="261"/>
    </location>
</feature>
<dbReference type="EMBL" id="BONE01000118">
    <property type="protein sequence ID" value="GIF78104.1"/>
    <property type="molecule type" value="Genomic_DNA"/>
</dbReference>
<organism evidence="3 4">
    <name type="scientific">Asanoa siamensis</name>
    <dbReference type="NCBI Taxonomy" id="926357"/>
    <lineage>
        <taxon>Bacteria</taxon>
        <taxon>Bacillati</taxon>
        <taxon>Actinomycetota</taxon>
        <taxon>Actinomycetes</taxon>
        <taxon>Micromonosporales</taxon>
        <taxon>Micromonosporaceae</taxon>
        <taxon>Asanoa</taxon>
    </lineage>
</organism>
<keyword evidence="4" id="KW-1185">Reference proteome</keyword>
<proteinExistence type="predicted"/>
<evidence type="ECO:0000313" key="4">
    <source>
        <dbReference type="Proteomes" id="UP000604117"/>
    </source>
</evidence>
<reference evidence="3 4" key="1">
    <citation type="submission" date="2021-01" db="EMBL/GenBank/DDBJ databases">
        <title>Whole genome shotgun sequence of Asanoa siamensis NBRC 107932.</title>
        <authorList>
            <person name="Komaki H."/>
            <person name="Tamura T."/>
        </authorList>
    </citation>
    <scope>NUCLEOTIDE SEQUENCE [LARGE SCALE GENOMIC DNA]</scope>
    <source>
        <strain evidence="3 4">NBRC 107932</strain>
    </source>
</reference>
<evidence type="ECO:0000256" key="1">
    <source>
        <dbReference type="SAM" id="MobiDB-lite"/>
    </source>
</evidence>
<protein>
    <recommendedName>
        <fullName evidence="5">TIGR04222 domain-containing membrane protein</fullName>
    </recommendedName>
</protein>
<feature type="region of interest" description="Disordered" evidence="1">
    <location>
        <begin position="239"/>
        <end position="261"/>
    </location>
</feature>
<dbReference type="NCBIfam" id="TIGR04222">
    <property type="entry name" value="near_uncomplex"/>
    <property type="match status" value="1"/>
</dbReference>